<dbReference type="PANTHER" id="PTHR43434:SF24">
    <property type="entry name" value="HYDROLASE-RELATED"/>
    <property type="match status" value="1"/>
</dbReference>
<dbReference type="EMBL" id="CP051180">
    <property type="protein sequence ID" value="QIZ76043.1"/>
    <property type="molecule type" value="Genomic_DNA"/>
</dbReference>
<reference evidence="1 2" key="1">
    <citation type="submission" date="2020-04" db="EMBL/GenBank/DDBJ databases">
        <title>Ferrimonas sp. S7 isolated from sea water.</title>
        <authorList>
            <person name="Bae S.S."/>
            <person name="Baek K."/>
        </authorList>
    </citation>
    <scope>NUCLEOTIDE SEQUENCE [LARGE SCALE GENOMIC DNA]</scope>
    <source>
        <strain evidence="1 2">S7</strain>
    </source>
</reference>
<dbReference type="InterPro" id="IPR023214">
    <property type="entry name" value="HAD_sf"/>
</dbReference>
<dbReference type="Gene3D" id="1.10.150.240">
    <property type="entry name" value="Putative phosphatase, domain 2"/>
    <property type="match status" value="1"/>
</dbReference>
<dbReference type="Proteomes" id="UP000501602">
    <property type="component" value="Chromosome"/>
</dbReference>
<organism evidence="1 2">
    <name type="scientific">Ferrimonas lipolytica</name>
    <dbReference type="NCBI Taxonomy" id="2724191"/>
    <lineage>
        <taxon>Bacteria</taxon>
        <taxon>Pseudomonadati</taxon>
        <taxon>Pseudomonadota</taxon>
        <taxon>Gammaproteobacteria</taxon>
        <taxon>Alteromonadales</taxon>
        <taxon>Ferrimonadaceae</taxon>
        <taxon>Ferrimonas</taxon>
    </lineage>
</organism>
<accession>A0A6H1UCF9</accession>
<dbReference type="Pfam" id="PF13419">
    <property type="entry name" value="HAD_2"/>
    <property type="match status" value="1"/>
</dbReference>
<name>A0A6H1UCF9_9GAMM</name>
<proteinExistence type="predicted"/>
<keyword evidence="2" id="KW-1185">Reference proteome</keyword>
<dbReference type="InterPro" id="IPR036412">
    <property type="entry name" value="HAD-like_sf"/>
</dbReference>
<protein>
    <submittedName>
        <fullName evidence="1">HAD-IA family hydrolase</fullName>
    </submittedName>
</protein>
<dbReference type="GO" id="GO:0005829">
    <property type="term" value="C:cytosol"/>
    <property type="evidence" value="ECO:0007669"/>
    <property type="project" value="TreeGrafter"/>
</dbReference>
<dbReference type="SFLD" id="SFLDS00003">
    <property type="entry name" value="Haloacid_Dehalogenase"/>
    <property type="match status" value="1"/>
</dbReference>
<evidence type="ECO:0000313" key="2">
    <source>
        <dbReference type="Proteomes" id="UP000501602"/>
    </source>
</evidence>
<dbReference type="InterPro" id="IPR041492">
    <property type="entry name" value="HAD_2"/>
</dbReference>
<dbReference type="SUPFAM" id="SSF56784">
    <property type="entry name" value="HAD-like"/>
    <property type="match status" value="1"/>
</dbReference>
<keyword evidence="1" id="KW-0378">Hydrolase</keyword>
<evidence type="ECO:0000313" key="1">
    <source>
        <dbReference type="EMBL" id="QIZ76043.1"/>
    </source>
</evidence>
<dbReference type="InterPro" id="IPR006439">
    <property type="entry name" value="HAD-SF_hydro_IA"/>
</dbReference>
<dbReference type="InterPro" id="IPR050155">
    <property type="entry name" value="HAD-like_hydrolase_sf"/>
</dbReference>
<dbReference type="NCBIfam" id="TIGR01549">
    <property type="entry name" value="HAD-SF-IA-v1"/>
    <property type="match status" value="1"/>
</dbReference>
<dbReference type="RefSeq" id="WP_168659304.1">
    <property type="nucleotide sequence ID" value="NZ_CP051180.1"/>
</dbReference>
<dbReference type="SFLD" id="SFLDG01129">
    <property type="entry name" value="C1.5:_HAD__Beta-PGM__Phosphata"/>
    <property type="match status" value="1"/>
</dbReference>
<dbReference type="GO" id="GO:0008967">
    <property type="term" value="F:phosphoglycolate phosphatase activity"/>
    <property type="evidence" value="ECO:0007669"/>
    <property type="project" value="TreeGrafter"/>
</dbReference>
<dbReference type="AlphaFoldDB" id="A0A6H1UCF9"/>
<dbReference type="PANTHER" id="PTHR43434">
    <property type="entry name" value="PHOSPHOGLYCOLATE PHOSPHATASE"/>
    <property type="match status" value="1"/>
</dbReference>
<gene>
    <name evidence="1" type="ORF">HER31_03565</name>
</gene>
<dbReference type="KEGG" id="fes:HER31_03565"/>
<dbReference type="Gene3D" id="3.40.50.1000">
    <property type="entry name" value="HAD superfamily/HAD-like"/>
    <property type="match status" value="1"/>
</dbReference>
<dbReference type="GO" id="GO:0006281">
    <property type="term" value="P:DNA repair"/>
    <property type="evidence" value="ECO:0007669"/>
    <property type="project" value="TreeGrafter"/>
</dbReference>
<sequence>MNNSIKHVIFDWDGTIQDTISNIVAAWQGASTELSLAPLSAVQIKSMIGLSLHAGIGKVEPNLSEAGIEAFIECYRKHYFALEAQPSPLYRAIPELMEQLRTQGQTLTVGTGKGRQGLDRTLASSGISQHFSATRTACETASKPSPLMVQTLCEQVGIAPAQTMMVGDAYFDMAMARNAGAVGVGVSYGAGTIEELQRAQPLAIIGEPLALLNLL</sequence>
<dbReference type="InterPro" id="IPR023198">
    <property type="entry name" value="PGP-like_dom2"/>
</dbReference>